<dbReference type="RefSeq" id="WP_126384308.1">
    <property type="nucleotide sequence ID" value="NZ_RXYK01000006.1"/>
</dbReference>
<reference evidence="4 5" key="1">
    <citation type="submission" date="2018-12" db="EMBL/GenBank/DDBJ databases">
        <authorList>
            <person name="Lunina O.N."/>
            <person name="Grouzdev D.S."/>
            <person name="Gorlenko V.M."/>
            <person name="Savvichev A.S."/>
        </authorList>
    </citation>
    <scope>NUCLEOTIDE SEQUENCE [LARGE SCALE GENOMIC DNA]</scope>
    <source>
        <strain evidence="4 5">BrKhr-17</strain>
    </source>
</reference>
<sequence>MFSLSAIAARSSHFFKGPGPLDRTAEVSLPVEIPCNEEPVLQPSSPRGHTGVGVDEAGGVRFDFSKLLRLRSFVILLAVTVIGLFQVNNILAIKNLSARNDRLRSTIRLTRSVLASQELKVRELQSIHSLTEVAGGLGLTSSPEPPVWLEP</sequence>
<evidence type="ECO:0000313" key="5">
    <source>
        <dbReference type="Proteomes" id="UP000279908"/>
    </source>
</evidence>
<evidence type="ECO:0000313" key="6">
    <source>
        <dbReference type="Proteomes" id="UP000327458"/>
    </source>
</evidence>
<feature type="transmembrane region" description="Helical" evidence="1">
    <location>
        <begin position="73"/>
        <end position="93"/>
    </location>
</feature>
<keyword evidence="1" id="KW-1133">Transmembrane helix</keyword>
<accession>A0A432AUA4</accession>
<name>A0A432AUA4_CHLPH</name>
<dbReference type="EMBL" id="WUBZ01000013">
    <property type="protein sequence ID" value="MWV54487.1"/>
    <property type="molecule type" value="Genomic_DNA"/>
</dbReference>
<evidence type="ECO:0000313" key="4">
    <source>
        <dbReference type="EMBL" id="RTY38110.1"/>
    </source>
</evidence>
<proteinExistence type="predicted"/>
<keyword evidence="7" id="KW-1185">Reference proteome</keyword>
<dbReference type="Proteomes" id="UP000489351">
    <property type="component" value="Unassembled WGS sequence"/>
</dbReference>
<keyword evidence="1" id="KW-0472">Membrane</keyword>
<keyword evidence="1" id="KW-0812">Transmembrane</keyword>
<dbReference type="Proteomes" id="UP000279908">
    <property type="component" value="Unassembled WGS sequence"/>
</dbReference>
<organism evidence="4 5">
    <name type="scientific">Chlorobium phaeovibrioides</name>
    <dbReference type="NCBI Taxonomy" id="1094"/>
    <lineage>
        <taxon>Bacteria</taxon>
        <taxon>Pseudomonadati</taxon>
        <taxon>Chlorobiota</taxon>
        <taxon>Chlorobiia</taxon>
        <taxon>Chlorobiales</taxon>
        <taxon>Chlorobiaceae</taxon>
        <taxon>Chlorobium/Pelodictyon group</taxon>
        <taxon>Chlorobium</taxon>
    </lineage>
</organism>
<reference evidence="3 7" key="3">
    <citation type="submission" date="2019-11" db="EMBL/GenBank/DDBJ databases">
        <title>Green- and brown-colored morphotypes of Chlorobia in the stratified aquatic ecosystems of Kandalaksha Gulf (White Sea): A model for study of the accessory genome evolution.</title>
        <authorList>
            <person name="Grouzdev D.S."/>
        </authorList>
    </citation>
    <scope>NUCLEOTIDE SEQUENCE [LARGE SCALE GENOMIC DNA]</scope>
    <source>
        <strain evidence="3 7">ZM</strain>
    </source>
</reference>
<comment type="caution">
    <text evidence="4">The sequence shown here is derived from an EMBL/GenBank/DDBJ whole genome shotgun (WGS) entry which is preliminary data.</text>
</comment>
<gene>
    <name evidence="4" type="ORF">EKD02_05260</name>
    <name evidence="2" type="ORF">FP507_09830</name>
    <name evidence="3" type="ORF">GJ685_05340</name>
</gene>
<evidence type="ECO:0000256" key="1">
    <source>
        <dbReference type="SAM" id="Phobius"/>
    </source>
</evidence>
<evidence type="ECO:0000313" key="7">
    <source>
        <dbReference type="Proteomes" id="UP000489351"/>
    </source>
</evidence>
<reference evidence="2 6" key="2">
    <citation type="submission" date="2019-07" db="EMBL/GenBank/DDBJ databases">
        <title>Draft genome Sequence of Chlorobium phaeovibrioides sp. strain PhvTcv-s14, from the Phylum Chlorobi.</title>
        <authorList>
            <person name="Babenko V."/>
            <person name="Boldyreva D."/>
            <person name="Kanygina A."/>
            <person name="Selezneva O."/>
            <person name="Akopiyan T."/>
            <person name="Lunina O."/>
        </authorList>
    </citation>
    <scope>NUCLEOTIDE SEQUENCE [LARGE SCALE GENOMIC DNA]</scope>
    <source>
        <strain evidence="2 6">GrTcv12</strain>
    </source>
</reference>
<evidence type="ECO:0000313" key="3">
    <source>
        <dbReference type="EMBL" id="MWV54487.1"/>
    </source>
</evidence>
<dbReference type="EMBL" id="RXYK01000006">
    <property type="protein sequence ID" value="RTY38110.1"/>
    <property type="molecule type" value="Genomic_DNA"/>
</dbReference>
<dbReference type="EMBL" id="VMRG01000001">
    <property type="protein sequence ID" value="KAA6233290.1"/>
    <property type="molecule type" value="Genomic_DNA"/>
</dbReference>
<evidence type="ECO:0000313" key="2">
    <source>
        <dbReference type="EMBL" id="KAA6233290.1"/>
    </source>
</evidence>
<dbReference type="AlphaFoldDB" id="A0A432AUA4"/>
<protein>
    <submittedName>
        <fullName evidence="4">Uncharacterized protein</fullName>
    </submittedName>
</protein>
<dbReference type="Proteomes" id="UP000327458">
    <property type="component" value="Unassembled WGS sequence"/>
</dbReference>